<feature type="region of interest" description="Disordered" evidence="1">
    <location>
        <begin position="1"/>
        <end position="25"/>
    </location>
</feature>
<dbReference type="EMBL" id="MN740157">
    <property type="protein sequence ID" value="QHT90729.1"/>
    <property type="molecule type" value="Genomic_DNA"/>
</dbReference>
<reference evidence="2" key="1">
    <citation type="journal article" date="2020" name="Nature">
        <title>Giant virus diversity and host interactions through global metagenomics.</title>
        <authorList>
            <person name="Schulz F."/>
            <person name="Roux S."/>
            <person name="Paez-Espino D."/>
            <person name="Jungbluth S."/>
            <person name="Walsh D.A."/>
            <person name="Denef V.J."/>
            <person name="McMahon K.D."/>
            <person name="Konstantinidis K.T."/>
            <person name="Eloe-Fadrosh E.A."/>
            <person name="Kyrpides N.C."/>
            <person name="Woyke T."/>
        </authorList>
    </citation>
    <scope>NUCLEOTIDE SEQUENCE</scope>
    <source>
        <strain evidence="2">GVMAG-M-3300023184-71</strain>
    </source>
</reference>
<organism evidence="2">
    <name type="scientific">viral metagenome</name>
    <dbReference type="NCBI Taxonomy" id="1070528"/>
    <lineage>
        <taxon>unclassified sequences</taxon>
        <taxon>metagenomes</taxon>
        <taxon>organismal metagenomes</taxon>
    </lineage>
</organism>
<feature type="compositionally biased region" description="Polar residues" evidence="1">
    <location>
        <begin position="14"/>
        <end position="25"/>
    </location>
</feature>
<proteinExistence type="predicted"/>
<dbReference type="AlphaFoldDB" id="A0A6C0ID84"/>
<feature type="compositionally biased region" description="Low complexity" evidence="1">
    <location>
        <begin position="1"/>
        <end position="13"/>
    </location>
</feature>
<accession>A0A6C0ID84</accession>
<evidence type="ECO:0000256" key="1">
    <source>
        <dbReference type="SAM" id="MobiDB-lite"/>
    </source>
</evidence>
<sequence length="236" mass="25865">MGQSSSTTSSSSSAPTQWTTEQVQQATGMQNITAKDTDALNMLSPSQKKQFLHTIHQQQKMSDSAIKEILQQAKAQAKQQQAKLQKVKIPTQELTQKQKTTLQALPCQKAVKAKTKIAKVLAKQTKAKKAVIKKEIKKEKTVCATWKANKKAEPAHPKNPLSNRKVSAGKRTFKIVDEVCKNKKKACAKPTTSPATGKPLKDTSKEATMLRELCAAKKLKATKAKATKAKTTQAKM</sequence>
<protein>
    <submittedName>
        <fullName evidence="2">Uncharacterized protein</fullName>
    </submittedName>
</protein>
<name>A0A6C0ID84_9ZZZZ</name>
<evidence type="ECO:0000313" key="2">
    <source>
        <dbReference type="EMBL" id="QHT90729.1"/>
    </source>
</evidence>